<keyword evidence="15" id="KW-1185">Reference proteome</keyword>
<keyword evidence="6 12" id="KW-0479">Metal-binding</keyword>
<comment type="cofactor">
    <cofactor evidence="1 12">
        <name>heme</name>
        <dbReference type="ChEBI" id="CHEBI:30413"/>
    </cofactor>
</comment>
<dbReference type="GO" id="GO:0016705">
    <property type="term" value="F:oxidoreductase activity, acting on paired donors, with incorporation or reduction of molecular oxygen"/>
    <property type="evidence" value="ECO:0007669"/>
    <property type="project" value="InterPro"/>
</dbReference>
<evidence type="ECO:0000256" key="2">
    <source>
        <dbReference type="ARBA" id="ARBA00004167"/>
    </source>
</evidence>
<dbReference type="PRINTS" id="PR00463">
    <property type="entry name" value="EP450I"/>
</dbReference>
<evidence type="ECO:0000256" key="3">
    <source>
        <dbReference type="ARBA" id="ARBA00010617"/>
    </source>
</evidence>
<dbReference type="InterPro" id="IPR017972">
    <property type="entry name" value="Cyt_P450_CS"/>
</dbReference>
<name>A0A2H5PRM8_CITUN</name>
<dbReference type="AlphaFoldDB" id="A0A2H5PRM8"/>
<reference evidence="14 15" key="1">
    <citation type="journal article" date="2017" name="Front. Genet.">
        <title>Draft sequencing of the heterozygous diploid genome of Satsuma (Citrus unshiu Marc.) using a hybrid assembly approach.</title>
        <authorList>
            <person name="Shimizu T."/>
            <person name="Tanizawa Y."/>
            <person name="Mochizuki T."/>
            <person name="Nagasaki H."/>
            <person name="Yoshioka T."/>
            <person name="Toyoda A."/>
            <person name="Fujiyama A."/>
            <person name="Kaminuma E."/>
            <person name="Nakamura Y."/>
        </authorList>
    </citation>
    <scope>NUCLEOTIDE SEQUENCE [LARGE SCALE GENOMIC DNA]</scope>
    <source>
        <strain evidence="15">cv. Miyagawa wase</strain>
    </source>
</reference>
<dbReference type="InterPro" id="IPR002401">
    <property type="entry name" value="Cyt_P450_E_grp-I"/>
</dbReference>
<dbReference type="PANTHER" id="PTHR24282">
    <property type="entry name" value="CYTOCHROME P450 FAMILY MEMBER"/>
    <property type="match status" value="1"/>
</dbReference>
<evidence type="ECO:0000256" key="10">
    <source>
        <dbReference type="ARBA" id="ARBA00023033"/>
    </source>
</evidence>
<dbReference type="GO" id="GO:0004497">
    <property type="term" value="F:monooxygenase activity"/>
    <property type="evidence" value="ECO:0007669"/>
    <property type="project" value="UniProtKB-KW"/>
</dbReference>
<keyword evidence="11" id="KW-0472">Membrane</keyword>
<proteinExistence type="inferred from homology"/>
<keyword evidence="7" id="KW-1133">Transmembrane helix</keyword>
<keyword evidence="5" id="KW-0812">Transmembrane</keyword>
<evidence type="ECO:0000256" key="6">
    <source>
        <dbReference type="ARBA" id="ARBA00022723"/>
    </source>
</evidence>
<sequence length="512" mass="58861">MSLAFSSAFATIILAYCAWKILNWAWLKPKKLENFLRQQGFSGNSYKIFHGDTKDMSMMLKEAKARPISLSDDIVPRILPYHHHIISKYGKKSFKWMGPRPSINVQDPKLIREILLKHDIFQKPKGNSLGKLVVNGMVTYEGEQWSKVRKIANPAFHQDKLKDMLPKMYLSCNHIIRKLFEIAASDEESFELDIWPHIQALAADVISRTAFGSNYDDGRKIFELIREQSHLFIEVSQFDYIPGWRFLPTKPNRKLKANHHEMRGLIKGIIKKREEKLRVGKASNDDLLGLLMESNYKEIQEKEAGMSIEEVIEECKLFYLAGQETTASLLVWVLVMLCMHPIWQERARQEVFQVFGNKEPKFDELNRLKMVGKIIYEVFRIYSPAYLIFRTNVEETKLGDFILPPGVLLSLPIILVHHDHEYWGDGAKVFNPDRFSEGVSKAAKNNEVSFFPFGGGPRICIGQSFALMEVKLALAMILQNFSFQLSPTYVHAPSSGITVYPQHGAHMILNKL</sequence>
<dbReference type="PANTHER" id="PTHR24282:SF255">
    <property type="entry name" value="CYTOCHROME P450 72A11-RELATED"/>
    <property type="match status" value="1"/>
</dbReference>
<evidence type="ECO:0000313" key="14">
    <source>
        <dbReference type="EMBL" id="GAY55017.1"/>
    </source>
</evidence>
<dbReference type="Pfam" id="PF00067">
    <property type="entry name" value="p450"/>
    <property type="match status" value="1"/>
</dbReference>
<dbReference type="PRINTS" id="PR00385">
    <property type="entry name" value="P450"/>
</dbReference>
<accession>A0A2H5PRM8</accession>
<dbReference type="SUPFAM" id="SSF48264">
    <property type="entry name" value="Cytochrome P450"/>
    <property type="match status" value="1"/>
</dbReference>
<evidence type="ECO:0000256" key="1">
    <source>
        <dbReference type="ARBA" id="ARBA00001971"/>
    </source>
</evidence>
<dbReference type="Proteomes" id="UP000236630">
    <property type="component" value="Unassembled WGS sequence"/>
</dbReference>
<dbReference type="EMBL" id="BDQV01000112">
    <property type="protein sequence ID" value="GAY55017.1"/>
    <property type="molecule type" value="Genomic_DNA"/>
</dbReference>
<dbReference type="Gene3D" id="1.10.630.10">
    <property type="entry name" value="Cytochrome P450"/>
    <property type="match status" value="1"/>
</dbReference>
<evidence type="ECO:0000256" key="4">
    <source>
        <dbReference type="ARBA" id="ARBA00022617"/>
    </source>
</evidence>
<dbReference type="InterPro" id="IPR050665">
    <property type="entry name" value="Cytochrome_P450_Monooxygen"/>
</dbReference>
<dbReference type="GO" id="GO:0005506">
    <property type="term" value="F:iron ion binding"/>
    <property type="evidence" value="ECO:0007669"/>
    <property type="project" value="InterPro"/>
</dbReference>
<organism evidence="14 15">
    <name type="scientific">Citrus unshiu</name>
    <name type="common">Satsuma mandarin</name>
    <name type="synonym">Citrus nobilis var. unshiu</name>
    <dbReference type="NCBI Taxonomy" id="55188"/>
    <lineage>
        <taxon>Eukaryota</taxon>
        <taxon>Viridiplantae</taxon>
        <taxon>Streptophyta</taxon>
        <taxon>Embryophyta</taxon>
        <taxon>Tracheophyta</taxon>
        <taxon>Spermatophyta</taxon>
        <taxon>Magnoliopsida</taxon>
        <taxon>eudicotyledons</taxon>
        <taxon>Gunneridae</taxon>
        <taxon>Pentapetalae</taxon>
        <taxon>rosids</taxon>
        <taxon>malvids</taxon>
        <taxon>Sapindales</taxon>
        <taxon>Rutaceae</taxon>
        <taxon>Aurantioideae</taxon>
        <taxon>Citrus</taxon>
    </lineage>
</organism>
<keyword evidence="4 12" id="KW-0349">Heme</keyword>
<comment type="caution">
    <text evidence="14">The sequence shown here is derived from an EMBL/GenBank/DDBJ whole genome shotgun (WGS) entry which is preliminary data.</text>
</comment>
<evidence type="ECO:0000256" key="11">
    <source>
        <dbReference type="ARBA" id="ARBA00023136"/>
    </source>
</evidence>
<dbReference type="STRING" id="55188.A0A2H5PRM8"/>
<protein>
    <recommendedName>
        <fullName evidence="16">Cytochrome P450</fullName>
    </recommendedName>
</protein>
<gene>
    <name evidence="14" type="ORF">CUMW_161170</name>
</gene>
<feature type="binding site" description="axial binding residue" evidence="12">
    <location>
        <position position="460"/>
    </location>
    <ligand>
        <name>heme</name>
        <dbReference type="ChEBI" id="CHEBI:30413"/>
    </ligand>
    <ligandPart>
        <name>Fe</name>
        <dbReference type="ChEBI" id="CHEBI:18248"/>
    </ligandPart>
</feature>
<keyword evidence="10 13" id="KW-0503">Monooxygenase</keyword>
<keyword evidence="9 12" id="KW-0408">Iron</keyword>
<evidence type="ECO:0000313" key="15">
    <source>
        <dbReference type="Proteomes" id="UP000236630"/>
    </source>
</evidence>
<evidence type="ECO:0000256" key="8">
    <source>
        <dbReference type="ARBA" id="ARBA00023002"/>
    </source>
</evidence>
<evidence type="ECO:0000256" key="7">
    <source>
        <dbReference type="ARBA" id="ARBA00022989"/>
    </source>
</evidence>
<dbReference type="InterPro" id="IPR001128">
    <property type="entry name" value="Cyt_P450"/>
</dbReference>
<keyword evidence="8 13" id="KW-0560">Oxidoreductase</keyword>
<evidence type="ECO:0000256" key="9">
    <source>
        <dbReference type="ARBA" id="ARBA00023004"/>
    </source>
</evidence>
<evidence type="ECO:0000256" key="13">
    <source>
        <dbReference type="RuleBase" id="RU000461"/>
    </source>
</evidence>
<comment type="similarity">
    <text evidence="3 13">Belongs to the cytochrome P450 family.</text>
</comment>
<dbReference type="InterPro" id="IPR036396">
    <property type="entry name" value="Cyt_P450_sf"/>
</dbReference>
<comment type="subcellular location">
    <subcellularLocation>
        <location evidence="2">Membrane</location>
        <topology evidence="2">Single-pass membrane protein</topology>
    </subcellularLocation>
</comment>
<evidence type="ECO:0000256" key="5">
    <source>
        <dbReference type="ARBA" id="ARBA00022692"/>
    </source>
</evidence>
<dbReference type="GO" id="GO:0020037">
    <property type="term" value="F:heme binding"/>
    <property type="evidence" value="ECO:0007669"/>
    <property type="project" value="InterPro"/>
</dbReference>
<evidence type="ECO:0000256" key="12">
    <source>
        <dbReference type="PIRSR" id="PIRSR602401-1"/>
    </source>
</evidence>
<dbReference type="PROSITE" id="PS00086">
    <property type="entry name" value="CYTOCHROME_P450"/>
    <property type="match status" value="1"/>
</dbReference>
<evidence type="ECO:0008006" key="16">
    <source>
        <dbReference type="Google" id="ProtNLM"/>
    </source>
</evidence>
<dbReference type="GO" id="GO:0016020">
    <property type="term" value="C:membrane"/>
    <property type="evidence" value="ECO:0007669"/>
    <property type="project" value="UniProtKB-SubCell"/>
</dbReference>